<organism evidence="1 2">
    <name type="scientific">Zarea fungicola</name>
    <dbReference type="NCBI Taxonomy" id="93591"/>
    <lineage>
        <taxon>Eukaryota</taxon>
        <taxon>Fungi</taxon>
        <taxon>Dikarya</taxon>
        <taxon>Ascomycota</taxon>
        <taxon>Pezizomycotina</taxon>
        <taxon>Sordariomycetes</taxon>
        <taxon>Hypocreomycetidae</taxon>
        <taxon>Hypocreales</taxon>
        <taxon>Cordycipitaceae</taxon>
        <taxon>Zarea</taxon>
    </lineage>
</organism>
<protein>
    <submittedName>
        <fullName evidence="1">Uncharacterized protein</fullName>
    </submittedName>
</protein>
<reference evidence="1" key="1">
    <citation type="submission" date="2022-08" db="EMBL/GenBank/DDBJ databases">
        <title>Genome Sequence of Lecanicillium fungicola.</title>
        <authorList>
            <person name="Buettner E."/>
        </authorList>
    </citation>
    <scope>NUCLEOTIDE SEQUENCE</scope>
    <source>
        <strain evidence="1">Babe33</strain>
    </source>
</reference>
<comment type="caution">
    <text evidence="1">The sequence shown here is derived from an EMBL/GenBank/DDBJ whole genome shotgun (WGS) entry which is preliminary data.</text>
</comment>
<dbReference type="EMBL" id="JANJQO010000303">
    <property type="protein sequence ID" value="KAJ2979220.1"/>
    <property type="molecule type" value="Genomic_DNA"/>
</dbReference>
<gene>
    <name evidence="1" type="ORF">NQ176_g3380</name>
</gene>
<sequence>MCRCTSVPPPLSITSSKQQLDFLVASLAGLFFSYSLLDRRRHLFSSRHSSILDLLLEFSPSFVKISLSLTFVLNTLLDLVLSAALLSSNSARLLCIALVSPIRRPPLPSNVNQDNIIKKRLFSCWAAHPAPPNVSPGQHDPIAFAPHTTPTTFLRPGIVLCQTAQWIASKVYCLSLLTVARFLVEPAGKSLTDLLDQARYVLVGRKPSTPKDNGSCTHNGNRSLSKSLPKVIGDECFLSVYKHKDDNEPIQQWSTTFITDCQVQTITHRKHTAAQPTLVITLADKERKRRSSRAAGLVSSNKDSGATTLWFRPAPEDTQHTLDDWTRFILSKRSMSNSESPVSPVFTSPFATRSRDAPDYFPRPGSSGNRLQHKSSTATYSTGPKERPVTFSSTSPSLRSKRSDLSSPSITNTNYPIPGQLYTTVLPTDIGPSTEYPGDAREGRTTISNQARSAVSPPTHLRDSVSSHGQWGEVADVNAPPAPGETILDRAFKLGHVPFAGADVPGQEKLSSIARFDALMHETEQRRIQREAAEKKKRLAMQSTFEADDSLEEQSHGSDDTDTGEDSYATASGQPPKSTLISPTAQRALAFIAARHSNQGSASHRPSASRNHLSFHADTVPPAVAEAPPARPHTAHAKSRPGAQRTQSTPHLATLPATQDIPNLPSKIPEEPRRPTAEKRISASSSQRLSLNDITKRFSSTSSLLLVQTNASGASSRRSSEVDVNPSAPRTNLTIRGSNQVTRNREDHKCSWRGSVNVVASEGGFL</sequence>
<accession>A0ACC1NIS1</accession>
<dbReference type="Proteomes" id="UP001143910">
    <property type="component" value="Unassembled WGS sequence"/>
</dbReference>
<keyword evidence="2" id="KW-1185">Reference proteome</keyword>
<evidence type="ECO:0000313" key="2">
    <source>
        <dbReference type="Proteomes" id="UP001143910"/>
    </source>
</evidence>
<evidence type="ECO:0000313" key="1">
    <source>
        <dbReference type="EMBL" id="KAJ2979220.1"/>
    </source>
</evidence>
<proteinExistence type="predicted"/>
<name>A0ACC1NIS1_9HYPO</name>